<proteinExistence type="predicted"/>
<organism evidence="3 4">
    <name type="scientific">Streptomyces venezuelae</name>
    <dbReference type="NCBI Taxonomy" id="54571"/>
    <lineage>
        <taxon>Bacteria</taxon>
        <taxon>Bacillati</taxon>
        <taxon>Actinomycetota</taxon>
        <taxon>Actinomycetes</taxon>
        <taxon>Kitasatosporales</taxon>
        <taxon>Streptomycetaceae</taxon>
        <taxon>Streptomyces</taxon>
    </lineage>
</organism>
<protein>
    <submittedName>
        <fullName evidence="3">Bleomycin resistance protein</fullName>
    </submittedName>
</protein>
<dbReference type="OrthoDB" id="9793039at2"/>
<dbReference type="InterPro" id="IPR029068">
    <property type="entry name" value="Glyas_Bleomycin-R_OHBP_Dase"/>
</dbReference>
<dbReference type="SUPFAM" id="SSF54593">
    <property type="entry name" value="Glyoxalase/Bleomycin resistance protein/Dihydroxybiphenyl dioxygenase"/>
    <property type="match status" value="2"/>
</dbReference>
<dbReference type="InterPro" id="IPR041581">
    <property type="entry name" value="Glyoxalase_6"/>
</dbReference>
<sequence length="254" mass="27352">MARDLAAAEHFYGEVLGWSFRRTGLGEAFRVAFRDGVPVAGIGAFAEKLSVPVAWTPYFAVDDADVTAARIVERSGTLAVGPLTFGTGRAALAADREGAVFGIWQGNAIPDWHVGRENAPAWLELRTRHALDAAIFYGEVLDWACDTEGCCDASYEDGHVVLRHSGHPVARIRGGAPEDAPDPQIRPRWHVNFRVPDLEAAVATALGLGGSEVRTGREDEAGRRHATLRDPDGGLFTIATTAEADPYEPTRPLI</sequence>
<feature type="compositionally biased region" description="Basic and acidic residues" evidence="1">
    <location>
        <begin position="214"/>
        <end position="232"/>
    </location>
</feature>
<evidence type="ECO:0000313" key="4">
    <source>
        <dbReference type="Proteomes" id="UP000325211"/>
    </source>
</evidence>
<dbReference type="EMBL" id="CP029190">
    <property type="protein sequence ID" value="QES51685.1"/>
    <property type="molecule type" value="Genomic_DNA"/>
</dbReference>
<dbReference type="InterPro" id="IPR052164">
    <property type="entry name" value="Anthracycline_SecMetBiosynth"/>
</dbReference>
<dbReference type="PROSITE" id="PS51819">
    <property type="entry name" value="VOC"/>
    <property type="match status" value="2"/>
</dbReference>
<evidence type="ECO:0000259" key="2">
    <source>
        <dbReference type="PROSITE" id="PS51819"/>
    </source>
</evidence>
<dbReference type="Proteomes" id="UP000325211">
    <property type="component" value="Chromosome"/>
</dbReference>
<reference evidence="3 4" key="1">
    <citation type="submission" date="2018-05" db="EMBL/GenBank/DDBJ databases">
        <title>Streptomyces venezuelae.</title>
        <authorList>
            <person name="Kim W."/>
            <person name="Lee N."/>
            <person name="Cho B.-K."/>
        </authorList>
    </citation>
    <scope>NUCLEOTIDE SEQUENCE [LARGE SCALE GENOMIC DNA]</scope>
    <source>
        <strain evidence="3 4">ATCC 21782</strain>
    </source>
</reference>
<dbReference type="Pfam" id="PF18029">
    <property type="entry name" value="Glyoxalase_6"/>
    <property type="match status" value="1"/>
</dbReference>
<dbReference type="CDD" id="cd07247">
    <property type="entry name" value="SgaA_N_like"/>
    <property type="match status" value="1"/>
</dbReference>
<dbReference type="PANTHER" id="PTHR33993">
    <property type="entry name" value="GLYOXALASE-RELATED"/>
    <property type="match status" value="1"/>
</dbReference>
<gene>
    <name evidence="3" type="ORF">DEJ50_31375</name>
</gene>
<evidence type="ECO:0000313" key="3">
    <source>
        <dbReference type="EMBL" id="QES51685.1"/>
    </source>
</evidence>
<feature type="region of interest" description="Disordered" evidence="1">
    <location>
        <begin position="213"/>
        <end position="233"/>
    </location>
</feature>
<accession>A0A5P2D9A6</accession>
<dbReference type="InterPro" id="IPR037523">
    <property type="entry name" value="VOC_core"/>
</dbReference>
<dbReference type="AlphaFoldDB" id="A0A5P2D9A6"/>
<dbReference type="Gene3D" id="3.10.180.10">
    <property type="entry name" value="2,3-Dihydroxybiphenyl 1,2-Dioxygenase, domain 1"/>
    <property type="match status" value="2"/>
</dbReference>
<feature type="domain" description="VOC" evidence="2">
    <location>
        <begin position="119"/>
        <end position="241"/>
    </location>
</feature>
<evidence type="ECO:0000256" key="1">
    <source>
        <dbReference type="SAM" id="MobiDB-lite"/>
    </source>
</evidence>
<name>A0A5P2D9A6_STRVZ</name>
<dbReference type="PANTHER" id="PTHR33993:SF10">
    <property type="entry name" value="CONSERVED PROTEIN"/>
    <property type="match status" value="1"/>
</dbReference>
<feature type="domain" description="VOC" evidence="2">
    <location>
        <begin position="1"/>
        <end position="106"/>
    </location>
</feature>